<dbReference type="OMA" id="VMDIPNS"/>
<evidence type="ECO:0000313" key="3">
    <source>
        <dbReference type="EMBL" id="KZN08561.1"/>
    </source>
</evidence>
<dbReference type="EMBL" id="LNRQ01000001">
    <property type="protein sequence ID" value="KZN08561.1"/>
    <property type="molecule type" value="Genomic_DNA"/>
</dbReference>
<dbReference type="Proteomes" id="UP000077755">
    <property type="component" value="Chromosome 1"/>
</dbReference>
<dbReference type="GO" id="GO:0005634">
    <property type="term" value="C:nucleus"/>
    <property type="evidence" value="ECO:0007669"/>
    <property type="project" value="TreeGrafter"/>
</dbReference>
<accession>A0A166G5J9</accession>
<name>A0A166G5J9_DAUCS</name>
<reference evidence="4" key="2">
    <citation type="submission" date="2022-03" db="EMBL/GenBank/DDBJ databases">
        <title>Draft title - Genomic analysis of global carrot germplasm unveils the trajectory of domestication and the origin of high carotenoid orange carrot.</title>
        <authorList>
            <person name="Iorizzo M."/>
            <person name="Ellison S."/>
            <person name="Senalik D."/>
            <person name="Macko-Podgorni A."/>
            <person name="Grzebelus D."/>
            <person name="Bostan H."/>
            <person name="Rolling W."/>
            <person name="Curaba J."/>
            <person name="Simon P."/>
        </authorList>
    </citation>
    <scope>NUCLEOTIDE SEQUENCE</scope>
    <source>
        <tissue evidence="4">Leaf</tissue>
    </source>
</reference>
<dbReference type="Pfam" id="PF05678">
    <property type="entry name" value="VQ"/>
    <property type="match status" value="1"/>
</dbReference>
<keyword evidence="5" id="KW-1185">Reference proteome</keyword>
<reference evidence="3" key="1">
    <citation type="journal article" date="2016" name="Nat. Genet.">
        <title>A high-quality carrot genome assembly provides new insights into carotenoid accumulation and asterid genome evolution.</title>
        <authorList>
            <person name="Iorizzo M."/>
            <person name="Ellison S."/>
            <person name="Senalik D."/>
            <person name="Zeng P."/>
            <person name="Satapoomin P."/>
            <person name="Huang J."/>
            <person name="Bowman M."/>
            <person name="Iovene M."/>
            <person name="Sanseverino W."/>
            <person name="Cavagnaro P."/>
            <person name="Yildiz M."/>
            <person name="Macko-Podgorni A."/>
            <person name="Moranska E."/>
            <person name="Grzebelus E."/>
            <person name="Grzebelus D."/>
            <person name="Ashrafi H."/>
            <person name="Zheng Z."/>
            <person name="Cheng S."/>
            <person name="Spooner D."/>
            <person name="Van Deynze A."/>
            <person name="Simon P."/>
        </authorList>
    </citation>
    <scope>NUCLEOTIDE SEQUENCE [LARGE SCALE GENOMIC DNA]</scope>
    <source>
        <tissue evidence="3">Leaf</tissue>
    </source>
</reference>
<dbReference type="STRING" id="79200.A0A166G5J9"/>
<dbReference type="InterPro" id="IPR039607">
    <property type="entry name" value="VQ_8/17/18/20/21/25"/>
</dbReference>
<evidence type="ECO:0000256" key="1">
    <source>
        <dbReference type="SAM" id="MobiDB-lite"/>
    </source>
</evidence>
<dbReference type="PANTHER" id="PTHR33143:SF6">
    <property type="entry name" value="OS08G0102900 PROTEIN"/>
    <property type="match status" value="1"/>
</dbReference>
<protein>
    <recommendedName>
        <fullName evidence="2">VQ domain-containing protein</fullName>
    </recommendedName>
</protein>
<proteinExistence type="predicted"/>
<sequence length="213" mass="23362">MNSSNNFSGNSPRKEIQGPRPTPLQVRKDSHVIRKTPVNVSQRVSQPHHHHPPPVIIYTLSPKVYKVEPNEFMQVVQRLTGRKGPVGQSSSAVFDRNSGVISPAARFAVTEYVDRASKGETGSRAMGEADIGAGIDEITGMFPGILSPPPSSLPPIPQDIFLPLSETSPLGGKHYMDNDHTTLEPTHSNNAFSPKIMAYSPNSQDYFINFYDI</sequence>
<dbReference type="OrthoDB" id="695631at2759"/>
<dbReference type="PANTHER" id="PTHR33143">
    <property type="entry name" value="F16F4.1 PROTEIN-RELATED"/>
    <property type="match status" value="1"/>
</dbReference>
<dbReference type="Gramene" id="KZN08561">
    <property type="protein sequence ID" value="KZN08561"/>
    <property type="gene ID" value="DCAR_001091"/>
</dbReference>
<feature type="region of interest" description="Disordered" evidence="1">
    <location>
        <begin position="1"/>
        <end position="33"/>
    </location>
</feature>
<feature type="compositionally biased region" description="Polar residues" evidence="1">
    <location>
        <begin position="1"/>
        <end position="11"/>
    </location>
</feature>
<evidence type="ECO:0000313" key="5">
    <source>
        <dbReference type="Proteomes" id="UP000077755"/>
    </source>
</evidence>
<dbReference type="EMBL" id="CP093343">
    <property type="protein sequence ID" value="WOG81962.1"/>
    <property type="molecule type" value="Genomic_DNA"/>
</dbReference>
<dbReference type="AlphaFoldDB" id="A0A166G5J9"/>
<evidence type="ECO:0000313" key="4">
    <source>
        <dbReference type="EMBL" id="WOG81962.1"/>
    </source>
</evidence>
<organism evidence="3">
    <name type="scientific">Daucus carota subsp. sativus</name>
    <name type="common">Carrot</name>
    <dbReference type="NCBI Taxonomy" id="79200"/>
    <lineage>
        <taxon>Eukaryota</taxon>
        <taxon>Viridiplantae</taxon>
        <taxon>Streptophyta</taxon>
        <taxon>Embryophyta</taxon>
        <taxon>Tracheophyta</taxon>
        <taxon>Spermatophyta</taxon>
        <taxon>Magnoliopsida</taxon>
        <taxon>eudicotyledons</taxon>
        <taxon>Gunneridae</taxon>
        <taxon>Pentapetalae</taxon>
        <taxon>asterids</taxon>
        <taxon>campanulids</taxon>
        <taxon>Apiales</taxon>
        <taxon>Apiaceae</taxon>
        <taxon>Apioideae</taxon>
        <taxon>Scandiceae</taxon>
        <taxon>Daucinae</taxon>
        <taxon>Daucus</taxon>
        <taxon>Daucus sect. Daucus</taxon>
    </lineage>
</organism>
<dbReference type="InterPro" id="IPR008889">
    <property type="entry name" value="VQ"/>
</dbReference>
<evidence type="ECO:0000259" key="2">
    <source>
        <dbReference type="Pfam" id="PF05678"/>
    </source>
</evidence>
<gene>
    <name evidence="3" type="ORF">DCAR_001091</name>
    <name evidence="4" type="ORF">DCAR_0101121</name>
</gene>
<feature type="domain" description="VQ" evidence="2">
    <location>
        <begin position="60"/>
        <end position="83"/>
    </location>
</feature>